<protein>
    <submittedName>
        <fullName evidence="2">Uncharacterized protein</fullName>
    </submittedName>
</protein>
<dbReference type="OrthoDB" id="3904742at2759"/>
<gene>
    <name evidence="2" type="ORF">B0A55_06671</name>
</gene>
<evidence type="ECO:0000313" key="3">
    <source>
        <dbReference type="Proteomes" id="UP000309340"/>
    </source>
</evidence>
<evidence type="ECO:0000256" key="1">
    <source>
        <dbReference type="SAM" id="MobiDB-lite"/>
    </source>
</evidence>
<keyword evidence="3" id="KW-1185">Reference proteome</keyword>
<dbReference type="EMBL" id="NAJQ01000176">
    <property type="protein sequence ID" value="TKA76003.1"/>
    <property type="molecule type" value="Genomic_DNA"/>
</dbReference>
<dbReference type="AlphaFoldDB" id="A0A4U0XKU7"/>
<feature type="compositionally biased region" description="Basic and acidic residues" evidence="1">
    <location>
        <begin position="140"/>
        <end position="154"/>
    </location>
</feature>
<reference evidence="2 3" key="1">
    <citation type="submission" date="2017-03" db="EMBL/GenBank/DDBJ databases">
        <title>Genomes of endolithic fungi from Antarctica.</title>
        <authorList>
            <person name="Coleine C."/>
            <person name="Masonjones S."/>
            <person name="Stajich J.E."/>
        </authorList>
    </citation>
    <scope>NUCLEOTIDE SEQUENCE [LARGE SCALE GENOMIC DNA]</scope>
    <source>
        <strain evidence="2 3">CCFEE 5184</strain>
    </source>
</reference>
<proteinExistence type="predicted"/>
<accession>A0A4U0XKU7</accession>
<comment type="caution">
    <text evidence="2">The sequence shown here is derived from an EMBL/GenBank/DDBJ whole genome shotgun (WGS) entry which is preliminary data.</text>
</comment>
<feature type="compositionally biased region" description="Polar residues" evidence="1">
    <location>
        <begin position="56"/>
        <end position="103"/>
    </location>
</feature>
<dbReference type="Proteomes" id="UP000309340">
    <property type="component" value="Unassembled WGS sequence"/>
</dbReference>
<sequence length="154" mass="16437">MPKVSPDLSHLDVQLSLEHDQAQKSRPRQVAAPSSQGPSALRFPFDSARQNAEWRASNTSITGPSSKSGYEDSMTTSSIKSTDGRSSITTSPSFREARSSGQTGERRKSSMGGLVDKAKAKLGRRPGGAEPLAGDGGDFQSEKAKEAERQQRTG</sequence>
<feature type="region of interest" description="Disordered" evidence="1">
    <location>
        <begin position="16"/>
        <end position="154"/>
    </location>
</feature>
<name>A0A4U0XKU7_9PEZI</name>
<organism evidence="2 3">
    <name type="scientific">Friedmanniomyces simplex</name>
    <dbReference type="NCBI Taxonomy" id="329884"/>
    <lineage>
        <taxon>Eukaryota</taxon>
        <taxon>Fungi</taxon>
        <taxon>Dikarya</taxon>
        <taxon>Ascomycota</taxon>
        <taxon>Pezizomycotina</taxon>
        <taxon>Dothideomycetes</taxon>
        <taxon>Dothideomycetidae</taxon>
        <taxon>Mycosphaerellales</taxon>
        <taxon>Teratosphaeriaceae</taxon>
        <taxon>Friedmanniomyces</taxon>
    </lineage>
</organism>
<evidence type="ECO:0000313" key="2">
    <source>
        <dbReference type="EMBL" id="TKA76003.1"/>
    </source>
</evidence>